<evidence type="ECO:0000256" key="1">
    <source>
        <dbReference type="SAM" id="MobiDB-lite"/>
    </source>
</evidence>
<evidence type="ECO:0000313" key="3">
    <source>
        <dbReference type="Proteomes" id="UP000623129"/>
    </source>
</evidence>
<proteinExistence type="predicted"/>
<dbReference type="Proteomes" id="UP000623129">
    <property type="component" value="Unassembled WGS sequence"/>
</dbReference>
<feature type="region of interest" description="Disordered" evidence="1">
    <location>
        <begin position="1"/>
        <end position="30"/>
    </location>
</feature>
<reference evidence="2" key="1">
    <citation type="submission" date="2020-01" db="EMBL/GenBank/DDBJ databases">
        <title>Genome sequence of Kobresia littledalei, the first chromosome-level genome in the family Cyperaceae.</title>
        <authorList>
            <person name="Qu G."/>
        </authorList>
    </citation>
    <scope>NUCLEOTIDE SEQUENCE</scope>
    <source>
        <strain evidence="2">C.B.Clarke</strain>
        <tissue evidence="2">Leaf</tissue>
    </source>
</reference>
<protein>
    <submittedName>
        <fullName evidence="2">ELMO domain-containing protein A isoform X1</fullName>
    </submittedName>
</protein>
<name>A0A833QAS2_9POAL</name>
<gene>
    <name evidence="2" type="ORF">FCM35_KLT12904</name>
</gene>
<organism evidence="2 3">
    <name type="scientific">Carex littledalei</name>
    <dbReference type="NCBI Taxonomy" id="544730"/>
    <lineage>
        <taxon>Eukaryota</taxon>
        <taxon>Viridiplantae</taxon>
        <taxon>Streptophyta</taxon>
        <taxon>Embryophyta</taxon>
        <taxon>Tracheophyta</taxon>
        <taxon>Spermatophyta</taxon>
        <taxon>Magnoliopsida</taxon>
        <taxon>Liliopsida</taxon>
        <taxon>Poales</taxon>
        <taxon>Cyperaceae</taxon>
        <taxon>Cyperoideae</taxon>
        <taxon>Cariceae</taxon>
        <taxon>Carex</taxon>
        <taxon>Carex subgen. Euthyceras</taxon>
    </lineage>
</organism>
<dbReference type="EMBL" id="SWLB01000024">
    <property type="protein sequence ID" value="KAF3322915.1"/>
    <property type="molecule type" value="Genomic_DNA"/>
</dbReference>
<keyword evidence="3" id="KW-1185">Reference proteome</keyword>
<dbReference type="AlphaFoldDB" id="A0A833QAS2"/>
<evidence type="ECO:0000313" key="2">
    <source>
        <dbReference type="EMBL" id="KAF3322915.1"/>
    </source>
</evidence>
<sequence length="123" mass="13688">MDTSSADGLDEPLLGSYGDGSKEYDSREEEDWDFRKKVEQQWTFLFSTLIAQWAQWFDREVPAMEDRVLISCERYSCGKSSIITSSTLQEEGRVFNQNSARKTGKSGACCFGAGCAAVQAMAS</sequence>
<comment type="caution">
    <text evidence="2">The sequence shown here is derived from an EMBL/GenBank/DDBJ whole genome shotgun (WGS) entry which is preliminary data.</text>
</comment>
<accession>A0A833QAS2</accession>